<protein>
    <submittedName>
        <fullName evidence="2">Uncharacterized protein</fullName>
    </submittedName>
</protein>
<dbReference type="AlphaFoldDB" id="A0A9N7RCJ6"/>
<dbReference type="PANTHER" id="PTHR47481:SF31">
    <property type="entry name" value="OS01G0873500 PROTEIN"/>
    <property type="match status" value="1"/>
</dbReference>
<dbReference type="EMBL" id="CACSLK010020742">
    <property type="protein sequence ID" value="CAA0821431.1"/>
    <property type="molecule type" value="Genomic_DNA"/>
</dbReference>
<feature type="non-terminal residue" evidence="2">
    <location>
        <position position="1"/>
    </location>
</feature>
<feature type="non-terminal residue" evidence="2">
    <location>
        <position position="376"/>
    </location>
</feature>
<feature type="compositionally biased region" description="Polar residues" evidence="1">
    <location>
        <begin position="215"/>
        <end position="224"/>
    </location>
</feature>
<sequence>SEKRDYVLDKAPPPPPEDQTSDEYGEYLRHTDDNLQARCYMLASMLNELQRQNELLNNASEILLHLQELYGDRTQQIRYQISKELFRCRMTEGSSVHDHGLKMIALVESLSFLGVIMDNELYVDLMLQSLPSSFDSFVVNFNMHNMETSLPELVNMLKTAESTIKKDKPVLLVGSTSGSKALKSKKRKGKGKVPNKPNKKANNNKGKNKEKVNSQSNYDQTTSRGDNHGPIPSTSRANTTMIPDLATLMQNPEFAKGFSTLLAQTMPGTSRTVPGQSLAPITPAIPTAPPLQQGVNNQTRSHATSQPRDYAQTVNPKEQNLQEMTAESESGHVQRETAVARPLFRPAGNLVDLRHQIVRGRTARHDNPEMEALRRR</sequence>
<dbReference type="Pfam" id="PF14223">
    <property type="entry name" value="Retrotran_gag_2"/>
    <property type="match status" value="1"/>
</dbReference>
<accession>A0A9N7RCJ6</accession>
<keyword evidence="3" id="KW-1185">Reference proteome</keyword>
<dbReference type="Proteomes" id="UP001153555">
    <property type="component" value="Unassembled WGS sequence"/>
</dbReference>
<evidence type="ECO:0000256" key="1">
    <source>
        <dbReference type="SAM" id="MobiDB-lite"/>
    </source>
</evidence>
<dbReference type="PANTHER" id="PTHR47481">
    <property type="match status" value="1"/>
</dbReference>
<name>A0A9N7RCJ6_STRHE</name>
<evidence type="ECO:0000313" key="2">
    <source>
        <dbReference type="EMBL" id="CAA0821431.1"/>
    </source>
</evidence>
<proteinExistence type="predicted"/>
<feature type="region of interest" description="Disordered" evidence="1">
    <location>
        <begin position="268"/>
        <end position="311"/>
    </location>
</feature>
<feature type="compositionally biased region" description="Basic residues" evidence="1">
    <location>
        <begin position="182"/>
        <end position="199"/>
    </location>
</feature>
<feature type="compositionally biased region" description="Polar residues" evidence="1">
    <location>
        <begin position="293"/>
        <end position="311"/>
    </location>
</feature>
<organism evidence="2 3">
    <name type="scientific">Striga hermonthica</name>
    <name type="common">Purple witchweed</name>
    <name type="synonym">Buchnera hermonthica</name>
    <dbReference type="NCBI Taxonomy" id="68872"/>
    <lineage>
        <taxon>Eukaryota</taxon>
        <taxon>Viridiplantae</taxon>
        <taxon>Streptophyta</taxon>
        <taxon>Embryophyta</taxon>
        <taxon>Tracheophyta</taxon>
        <taxon>Spermatophyta</taxon>
        <taxon>Magnoliopsida</taxon>
        <taxon>eudicotyledons</taxon>
        <taxon>Gunneridae</taxon>
        <taxon>Pentapetalae</taxon>
        <taxon>asterids</taxon>
        <taxon>lamiids</taxon>
        <taxon>Lamiales</taxon>
        <taxon>Orobanchaceae</taxon>
        <taxon>Buchnereae</taxon>
        <taxon>Striga</taxon>
    </lineage>
</organism>
<feature type="region of interest" description="Disordered" evidence="1">
    <location>
        <begin position="175"/>
        <end position="238"/>
    </location>
</feature>
<gene>
    <name evidence="2" type="ORF">SHERM_19433</name>
</gene>
<dbReference type="OrthoDB" id="1731532at2759"/>
<feature type="region of interest" description="Disordered" evidence="1">
    <location>
        <begin position="1"/>
        <end position="23"/>
    </location>
</feature>
<evidence type="ECO:0000313" key="3">
    <source>
        <dbReference type="Proteomes" id="UP001153555"/>
    </source>
</evidence>
<comment type="caution">
    <text evidence="2">The sequence shown here is derived from an EMBL/GenBank/DDBJ whole genome shotgun (WGS) entry which is preliminary data.</text>
</comment>
<reference evidence="2" key="1">
    <citation type="submission" date="2019-12" db="EMBL/GenBank/DDBJ databases">
        <authorList>
            <person name="Scholes J."/>
        </authorList>
    </citation>
    <scope>NUCLEOTIDE SEQUENCE</scope>
</reference>